<keyword evidence="5" id="KW-1185">Reference proteome</keyword>
<feature type="compositionally biased region" description="Low complexity" evidence="2">
    <location>
        <begin position="228"/>
        <end position="237"/>
    </location>
</feature>
<dbReference type="EMBL" id="JAHRHJ020000002">
    <property type="protein sequence ID" value="KAH9327882.1"/>
    <property type="molecule type" value="Genomic_DNA"/>
</dbReference>
<proteinExistence type="inferred from homology"/>
<gene>
    <name evidence="4" type="ORF">KI387_044374</name>
</gene>
<reference evidence="4 5" key="1">
    <citation type="journal article" date="2021" name="Nat. Plants">
        <title>The Taxus genome provides insights into paclitaxel biosynthesis.</title>
        <authorList>
            <person name="Xiong X."/>
            <person name="Gou J."/>
            <person name="Liao Q."/>
            <person name="Li Y."/>
            <person name="Zhou Q."/>
            <person name="Bi G."/>
            <person name="Li C."/>
            <person name="Du R."/>
            <person name="Wang X."/>
            <person name="Sun T."/>
            <person name="Guo L."/>
            <person name="Liang H."/>
            <person name="Lu P."/>
            <person name="Wu Y."/>
            <person name="Zhang Z."/>
            <person name="Ro D.K."/>
            <person name="Shang Y."/>
            <person name="Huang S."/>
            <person name="Yan J."/>
        </authorList>
    </citation>
    <scope>NUCLEOTIDE SEQUENCE [LARGE SCALE GENOMIC DNA]</scope>
    <source>
        <strain evidence="4">Ta-2019</strain>
    </source>
</reference>
<feature type="region of interest" description="Disordered" evidence="2">
    <location>
        <begin position="138"/>
        <end position="157"/>
    </location>
</feature>
<protein>
    <recommendedName>
        <fullName evidence="3">LOB domain-containing protein</fullName>
    </recommendedName>
</protein>
<dbReference type="PANTHER" id="PTHR31301:SF91">
    <property type="entry name" value="PROTEIN LATERAL ORGAN BOUNDARIES"/>
    <property type="match status" value="1"/>
</dbReference>
<comment type="similarity">
    <text evidence="1">Belongs to the LOB domain-containing protein family.</text>
</comment>
<accession>A0AA38GRW3</accession>
<evidence type="ECO:0000313" key="4">
    <source>
        <dbReference type="EMBL" id="KAH9327882.1"/>
    </source>
</evidence>
<dbReference type="PANTHER" id="PTHR31301">
    <property type="entry name" value="LOB DOMAIN-CONTAINING PROTEIN 4-RELATED"/>
    <property type="match status" value="1"/>
</dbReference>
<dbReference type="InterPro" id="IPR004883">
    <property type="entry name" value="LOB"/>
</dbReference>
<evidence type="ECO:0000259" key="3">
    <source>
        <dbReference type="PROSITE" id="PS50891"/>
    </source>
</evidence>
<feature type="region of interest" description="Disordered" evidence="2">
    <location>
        <begin position="216"/>
        <end position="254"/>
    </location>
</feature>
<comment type="caution">
    <text evidence="4">The sequence shown here is derived from an EMBL/GenBank/DDBJ whole genome shotgun (WGS) entry which is preliminary data.</text>
</comment>
<evidence type="ECO:0000313" key="5">
    <source>
        <dbReference type="Proteomes" id="UP000824469"/>
    </source>
</evidence>
<organism evidence="4 5">
    <name type="scientific">Taxus chinensis</name>
    <name type="common">Chinese yew</name>
    <name type="synonym">Taxus wallichiana var. chinensis</name>
    <dbReference type="NCBI Taxonomy" id="29808"/>
    <lineage>
        <taxon>Eukaryota</taxon>
        <taxon>Viridiplantae</taxon>
        <taxon>Streptophyta</taxon>
        <taxon>Embryophyta</taxon>
        <taxon>Tracheophyta</taxon>
        <taxon>Spermatophyta</taxon>
        <taxon>Pinopsida</taxon>
        <taxon>Pinidae</taxon>
        <taxon>Conifers II</taxon>
        <taxon>Cupressales</taxon>
        <taxon>Taxaceae</taxon>
        <taxon>Taxus</taxon>
    </lineage>
</organism>
<feature type="non-terminal residue" evidence="4">
    <location>
        <position position="1"/>
    </location>
</feature>
<dbReference type="AlphaFoldDB" id="A0AA38GRW3"/>
<dbReference type="Pfam" id="PF03195">
    <property type="entry name" value="LOB"/>
    <property type="match status" value="1"/>
</dbReference>
<evidence type="ECO:0000256" key="1">
    <source>
        <dbReference type="ARBA" id="ARBA00005474"/>
    </source>
</evidence>
<dbReference type="OMA" id="RMRSAMQ"/>
<feature type="compositionally biased region" description="Pro residues" evidence="2">
    <location>
        <begin position="139"/>
        <end position="155"/>
    </location>
</feature>
<feature type="domain" description="LOB" evidence="3">
    <location>
        <begin position="25"/>
        <end position="126"/>
    </location>
</feature>
<evidence type="ECO:0000256" key="2">
    <source>
        <dbReference type="SAM" id="MobiDB-lite"/>
    </source>
</evidence>
<name>A0AA38GRW3_TAXCH</name>
<dbReference type="PROSITE" id="PS50891">
    <property type="entry name" value="LOB"/>
    <property type="match status" value="1"/>
</dbReference>
<dbReference type="Proteomes" id="UP000824469">
    <property type="component" value="Unassembled WGS sequence"/>
</dbReference>
<sequence length="254" mass="27541">RRFCVLTSPLCDTTGRDMASSSSNSPCAACKFLRRKCTVECVFAPYFPPEEPQKFVNVHKIFGASNVTKLLNDLAPHQRDDAVNSLAYEAEARLKDPVYGCVGAISVLQRQIQLLQKELAAVHADLLRYTSAQGSLSPIPAPAPAPSPSPSPSPAPYLSKLHQNLALLDFPQVMVPLHLQQPQLTRQQVVELAIRLGGSYDAGGLTNIHPVQGQTQIMYPPTPPPHLPTTTTPATGTNRASFGHLPTPSQYSHH</sequence>